<organism evidence="2 3">
    <name type="scientific">Ophiobolus disseminans</name>
    <dbReference type="NCBI Taxonomy" id="1469910"/>
    <lineage>
        <taxon>Eukaryota</taxon>
        <taxon>Fungi</taxon>
        <taxon>Dikarya</taxon>
        <taxon>Ascomycota</taxon>
        <taxon>Pezizomycotina</taxon>
        <taxon>Dothideomycetes</taxon>
        <taxon>Pleosporomycetidae</taxon>
        <taxon>Pleosporales</taxon>
        <taxon>Pleosporineae</taxon>
        <taxon>Phaeosphaeriaceae</taxon>
        <taxon>Ophiobolus</taxon>
    </lineage>
</organism>
<dbReference type="Proteomes" id="UP000799424">
    <property type="component" value="Unassembled WGS sequence"/>
</dbReference>
<gene>
    <name evidence="2" type="ORF">CC86DRAFT_472491</name>
</gene>
<feature type="region of interest" description="Disordered" evidence="1">
    <location>
        <begin position="22"/>
        <end position="50"/>
    </location>
</feature>
<evidence type="ECO:0000313" key="2">
    <source>
        <dbReference type="EMBL" id="KAF2818822.1"/>
    </source>
</evidence>
<proteinExistence type="predicted"/>
<accession>A0A6A6ZCI9</accession>
<feature type="compositionally biased region" description="Polar residues" evidence="1">
    <location>
        <begin position="22"/>
        <end position="34"/>
    </location>
</feature>
<name>A0A6A6ZCI9_9PLEO</name>
<dbReference type="EMBL" id="MU006248">
    <property type="protein sequence ID" value="KAF2818822.1"/>
    <property type="molecule type" value="Genomic_DNA"/>
</dbReference>
<reference evidence="2" key="1">
    <citation type="journal article" date="2020" name="Stud. Mycol.">
        <title>101 Dothideomycetes genomes: a test case for predicting lifestyles and emergence of pathogens.</title>
        <authorList>
            <person name="Haridas S."/>
            <person name="Albert R."/>
            <person name="Binder M."/>
            <person name="Bloem J."/>
            <person name="Labutti K."/>
            <person name="Salamov A."/>
            <person name="Andreopoulos B."/>
            <person name="Baker S."/>
            <person name="Barry K."/>
            <person name="Bills G."/>
            <person name="Bluhm B."/>
            <person name="Cannon C."/>
            <person name="Castanera R."/>
            <person name="Culley D."/>
            <person name="Daum C."/>
            <person name="Ezra D."/>
            <person name="Gonzalez J."/>
            <person name="Henrissat B."/>
            <person name="Kuo A."/>
            <person name="Liang C."/>
            <person name="Lipzen A."/>
            <person name="Lutzoni F."/>
            <person name="Magnuson J."/>
            <person name="Mondo S."/>
            <person name="Nolan M."/>
            <person name="Ohm R."/>
            <person name="Pangilinan J."/>
            <person name="Park H.-J."/>
            <person name="Ramirez L."/>
            <person name="Alfaro M."/>
            <person name="Sun H."/>
            <person name="Tritt A."/>
            <person name="Yoshinaga Y."/>
            <person name="Zwiers L.-H."/>
            <person name="Turgeon B."/>
            <person name="Goodwin S."/>
            <person name="Spatafora J."/>
            <person name="Crous P."/>
            <person name="Grigoriev I."/>
        </authorList>
    </citation>
    <scope>NUCLEOTIDE SEQUENCE</scope>
    <source>
        <strain evidence="2">CBS 113818</strain>
    </source>
</reference>
<keyword evidence="3" id="KW-1185">Reference proteome</keyword>
<evidence type="ECO:0000313" key="3">
    <source>
        <dbReference type="Proteomes" id="UP000799424"/>
    </source>
</evidence>
<protein>
    <submittedName>
        <fullName evidence="2">Uncharacterized protein</fullName>
    </submittedName>
</protein>
<sequence length="181" mass="20195">MKDAYTVFQTKQVLQDTAIQEGNANSTDGMNEDSSLPFHHEVPSSPQATDVPTCQIRRINWGGNPDVAQARLSGAYWLPIDSAVTKQRRLSNDLETTVKKRARVQQTSSTQLATWHADSISTPLSQLCLIPPPPGPAPRFRSRADYALVLRPKITGPDTIIPLEDIFKFAQIDNHYQRTEL</sequence>
<evidence type="ECO:0000256" key="1">
    <source>
        <dbReference type="SAM" id="MobiDB-lite"/>
    </source>
</evidence>
<dbReference type="AlphaFoldDB" id="A0A6A6ZCI9"/>